<protein>
    <submittedName>
        <fullName evidence="6">Major facilitator superfamily MFS_1 protein</fullName>
    </submittedName>
</protein>
<feature type="transmembrane region" description="Helical" evidence="4">
    <location>
        <begin position="144"/>
        <end position="162"/>
    </location>
</feature>
<accession>A0A0H4TAA7</accession>
<dbReference type="PANTHER" id="PTHR23518">
    <property type="entry name" value="C-METHYLTRANSFERASE"/>
    <property type="match status" value="1"/>
</dbReference>
<keyword evidence="1 4" id="KW-0812">Transmembrane</keyword>
<evidence type="ECO:0000256" key="4">
    <source>
        <dbReference type="SAM" id="Phobius"/>
    </source>
</evidence>
<evidence type="ECO:0000313" key="6">
    <source>
        <dbReference type="EMBL" id="AKQ03422.1"/>
    </source>
</evidence>
<feature type="transmembrane region" description="Helical" evidence="4">
    <location>
        <begin position="168"/>
        <end position="187"/>
    </location>
</feature>
<dbReference type="AlphaFoldDB" id="A0A0H4TAA7"/>
<dbReference type="PANTHER" id="PTHR23518:SF2">
    <property type="entry name" value="MAJOR FACILITATOR SUPERFAMILY TRANSPORTER"/>
    <property type="match status" value="1"/>
</dbReference>
<feature type="domain" description="Major facilitator superfamily (MFS) profile" evidence="5">
    <location>
        <begin position="9"/>
        <end position="384"/>
    </location>
</feature>
<dbReference type="InterPro" id="IPR011701">
    <property type="entry name" value="MFS"/>
</dbReference>
<feature type="transmembrane region" description="Helical" evidence="4">
    <location>
        <begin position="246"/>
        <end position="265"/>
    </location>
</feature>
<dbReference type="Gene3D" id="1.20.1250.20">
    <property type="entry name" value="MFS general substrate transporter like domains"/>
    <property type="match status" value="2"/>
</dbReference>
<evidence type="ECO:0000256" key="2">
    <source>
        <dbReference type="ARBA" id="ARBA00022989"/>
    </source>
</evidence>
<proteinExistence type="predicted"/>
<sequence>MTRRRLSRNVRALGLVAFFNDLSSEMIYWVLPYFVTSVLGAGPLFLGLIESVAESVAGFSKLLSGYLADRWHRRKPMVVAGYLLANVAKPLLALVQSWSQVFAIRSADRFGKGMRAAPRDLMIAESSEPGSLGSAFGFRQAMDSAGAIAGPLLALVLLATIVGDLRHLFLLAAIPGLFSVFLVAVRVRETSHAPRPRTGSGGEPAGASLGRRYYLLLAATALFGLANSSDLLLILRAQNLGMQPALAPALGLVFNSVYALAAWPAGYLSDRMSRKRVIALGYFLFALVYCGFAVGPAVRMVWALFALYGLYYALTEGVVRALVAELVTEGNRGRAYGLMGFVSSLSLLCASTLAGWLWQHYGPGVPFYFSSGVSFLAVLLILLI</sequence>
<dbReference type="GO" id="GO:0022857">
    <property type="term" value="F:transmembrane transporter activity"/>
    <property type="evidence" value="ECO:0007669"/>
    <property type="project" value="InterPro"/>
</dbReference>
<keyword evidence="3 4" id="KW-0472">Membrane</keyword>
<keyword evidence="2 4" id="KW-1133">Transmembrane helix</keyword>
<dbReference type="CDD" id="cd17370">
    <property type="entry name" value="MFS_MJ1317_like"/>
    <property type="match status" value="1"/>
</dbReference>
<dbReference type="Pfam" id="PF07690">
    <property type="entry name" value="MFS_1"/>
    <property type="match status" value="1"/>
</dbReference>
<feature type="transmembrane region" description="Helical" evidence="4">
    <location>
        <begin position="365"/>
        <end position="383"/>
    </location>
</feature>
<evidence type="ECO:0000256" key="3">
    <source>
        <dbReference type="ARBA" id="ARBA00023136"/>
    </source>
</evidence>
<feature type="transmembrane region" description="Helical" evidence="4">
    <location>
        <begin position="301"/>
        <end position="323"/>
    </location>
</feature>
<feature type="transmembrane region" description="Helical" evidence="4">
    <location>
        <begin position="335"/>
        <end position="359"/>
    </location>
</feature>
<feature type="transmembrane region" description="Helical" evidence="4">
    <location>
        <begin position="277"/>
        <end position="295"/>
    </location>
</feature>
<dbReference type="PROSITE" id="PS50850">
    <property type="entry name" value="MFS"/>
    <property type="match status" value="1"/>
</dbReference>
<evidence type="ECO:0000256" key="1">
    <source>
        <dbReference type="ARBA" id="ARBA00022692"/>
    </source>
</evidence>
<feature type="transmembrane region" description="Helical" evidence="4">
    <location>
        <begin position="213"/>
        <end position="234"/>
    </location>
</feature>
<organism evidence="6">
    <name type="scientific">uncultured Acidobacteria bacterium Rifle_16ft_4_minimus_37967</name>
    <dbReference type="NCBI Taxonomy" id="1665087"/>
    <lineage>
        <taxon>Bacteria</taxon>
        <taxon>Pseudomonadati</taxon>
        <taxon>Acidobacteriota</taxon>
        <taxon>environmental samples</taxon>
    </lineage>
</organism>
<dbReference type="EMBL" id="KT007012">
    <property type="protein sequence ID" value="AKQ03422.1"/>
    <property type="molecule type" value="Genomic_DNA"/>
</dbReference>
<dbReference type="InterPro" id="IPR020846">
    <property type="entry name" value="MFS_dom"/>
</dbReference>
<dbReference type="InterPro" id="IPR036259">
    <property type="entry name" value="MFS_trans_sf"/>
</dbReference>
<reference evidence="6" key="1">
    <citation type="journal article" date="2015" name="ISME J.">
        <title>Aquifer environment selects for microbial species cohorts in sediment and groundwater.</title>
        <authorList>
            <person name="Hug L.A."/>
            <person name="Thomas B.C."/>
            <person name="Brown C.T."/>
            <person name="Frischkorn K.R."/>
            <person name="Williams K.H."/>
            <person name="Tringe S.G."/>
            <person name="Banfield J.F."/>
        </authorList>
    </citation>
    <scope>NUCLEOTIDE SEQUENCE</scope>
</reference>
<name>A0A0H4TAA7_9BACT</name>
<dbReference type="SUPFAM" id="SSF103473">
    <property type="entry name" value="MFS general substrate transporter"/>
    <property type="match status" value="1"/>
</dbReference>
<evidence type="ECO:0000259" key="5">
    <source>
        <dbReference type="PROSITE" id="PS50850"/>
    </source>
</evidence>